<dbReference type="Pfam" id="PF05103">
    <property type="entry name" value="DivIVA"/>
    <property type="match status" value="1"/>
</dbReference>
<dbReference type="InterPro" id="IPR007793">
    <property type="entry name" value="DivIVA_fam"/>
</dbReference>
<name>A0A3B0QUZ1_9ZZZZ</name>
<reference evidence="2" key="1">
    <citation type="submission" date="2018-06" db="EMBL/GenBank/DDBJ databases">
        <authorList>
            <person name="Zhirakovskaya E."/>
        </authorList>
    </citation>
    <scope>NUCLEOTIDE SEQUENCE</scope>
</reference>
<feature type="coiled-coil region" evidence="1">
    <location>
        <begin position="43"/>
        <end position="131"/>
    </location>
</feature>
<dbReference type="PANTHER" id="PTHR35794">
    <property type="entry name" value="CELL DIVISION PROTEIN DIVIVA"/>
    <property type="match status" value="1"/>
</dbReference>
<proteinExistence type="predicted"/>
<dbReference type="AlphaFoldDB" id="A0A3B0QUZ1"/>
<evidence type="ECO:0008006" key="3">
    <source>
        <dbReference type="Google" id="ProtNLM"/>
    </source>
</evidence>
<sequence length="170" mass="19640">MGIKSIDIREFPLRRSTFGYDKKDVEGLKELCIDSLTEASRTVTKLEDELRHTRRGLSEHEQREGVLKDTITTAHKMVDDLKENANREADLILAEARQKAEEITRHAHQRVIEIQQEISRLKAQRLELEVTLQATLNYHMSMLNLEGTEARGRDMEGDKLALFPNKEKNC</sequence>
<keyword evidence="1" id="KW-0175">Coiled coil</keyword>
<dbReference type="EMBL" id="UOEA01000055">
    <property type="protein sequence ID" value="VAV83899.1"/>
    <property type="molecule type" value="Genomic_DNA"/>
</dbReference>
<organism evidence="2">
    <name type="scientific">hydrothermal vent metagenome</name>
    <dbReference type="NCBI Taxonomy" id="652676"/>
    <lineage>
        <taxon>unclassified sequences</taxon>
        <taxon>metagenomes</taxon>
        <taxon>ecological metagenomes</taxon>
    </lineage>
</organism>
<dbReference type="PANTHER" id="PTHR35794:SF2">
    <property type="entry name" value="CELL DIVISION PROTEIN DIVIVA"/>
    <property type="match status" value="1"/>
</dbReference>
<protein>
    <recommendedName>
        <fullName evidence="3">Cell division initiation protein DivIVA</fullName>
    </recommendedName>
</protein>
<evidence type="ECO:0000313" key="2">
    <source>
        <dbReference type="EMBL" id="VAV83899.1"/>
    </source>
</evidence>
<evidence type="ECO:0000256" key="1">
    <source>
        <dbReference type="SAM" id="Coils"/>
    </source>
</evidence>
<gene>
    <name evidence="2" type="ORF">MNBD_DELTA01-924</name>
</gene>
<accession>A0A3B0QUZ1</accession>